<organism evidence="1 2">
    <name type="scientific">Solanum bulbocastanum</name>
    <name type="common">Wild potato</name>
    <dbReference type="NCBI Taxonomy" id="147425"/>
    <lineage>
        <taxon>Eukaryota</taxon>
        <taxon>Viridiplantae</taxon>
        <taxon>Streptophyta</taxon>
        <taxon>Embryophyta</taxon>
        <taxon>Tracheophyta</taxon>
        <taxon>Spermatophyta</taxon>
        <taxon>Magnoliopsida</taxon>
        <taxon>eudicotyledons</taxon>
        <taxon>Gunneridae</taxon>
        <taxon>Pentapetalae</taxon>
        <taxon>asterids</taxon>
        <taxon>lamiids</taxon>
        <taxon>Solanales</taxon>
        <taxon>Solanaceae</taxon>
        <taxon>Solanoideae</taxon>
        <taxon>Solaneae</taxon>
        <taxon>Solanum</taxon>
    </lineage>
</organism>
<evidence type="ECO:0000313" key="2">
    <source>
        <dbReference type="Proteomes" id="UP001371456"/>
    </source>
</evidence>
<name>A0AAN8TQI7_SOLBU</name>
<protein>
    <submittedName>
        <fullName evidence="1">Uncharacterized protein</fullName>
    </submittedName>
</protein>
<keyword evidence="2" id="KW-1185">Reference proteome</keyword>
<accession>A0AAN8TQI7</accession>
<evidence type="ECO:0000313" key="1">
    <source>
        <dbReference type="EMBL" id="KAK6789542.1"/>
    </source>
</evidence>
<dbReference type="AlphaFoldDB" id="A0AAN8TQI7"/>
<proteinExistence type="predicted"/>
<reference evidence="1 2" key="1">
    <citation type="submission" date="2024-02" db="EMBL/GenBank/DDBJ databases">
        <title>de novo genome assembly of Solanum bulbocastanum strain 11H21.</title>
        <authorList>
            <person name="Hosaka A.J."/>
        </authorList>
    </citation>
    <scope>NUCLEOTIDE SEQUENCE [LARGE SCALE GENOMIC DNA]</scope>
    <source>
        <tissue evidence="1">Young leaves</tissue>
    </source>
</reference>
<dbReference type="EMBL" id="JBANQN010000005">
    <property type="protein sequence ID" value="KAK6789542.1"/>
    <property type="molecule type" value="Genomic_DNA"/>
</dbReference>
<sequence length="129" mass="14776">MHQSHINIPQDKDLYAISWFLSGCKCEHDWIRLFDHDGCGVQWFTCPFTGHTPWNIDCDYKGFQVDDLDNDDASKRGKRKAKRAFNPLANVVEHTSNCTIKDDIMVAGKTTEVTPISQDLESQLKDVLF</sequence>
<gene>
    <name evidence="1" type="ORF">RDI58_013342</name>
</gene>
<comment type="caution">
    <text evidence="1">The sequence shown here is derived from an EMBL/GenBank/DDBJ whole genome shotgun (WGS) entry which is preliminary data.</text>
</comment>
<dbReference type="Proteomes" id="UP001371456">
    <property type="component" value="Unassembled WGS sequence"/>
</dbReference>